<dbReference type="PANTHER" id="PTHR35273:SF2">
    <property type="entry name" value="ALPHA-GALACTOSIDASE"/>
    <property type="match status" value="1"/>
</dbReference>
<sequence>MKVVDLDVDSQRDLIPSLVGAGHIVLCYFSVGSLEPWRQDCQANKTLWMSAAVGSMSGWDEEWLDIRKLDLLQSLMIPRFQRALQEGCHGVEPDNIDCYENQDCWGQMTNPSVSSGDDVKQAQLTYNTWQVSYAHSLGLAIAMKNAVGLLPDLAGLYDCAVNEQCQTYTECDGYLAFTGGDKAVFQVQYSNDQDWCSGAQQWGLQTKYCAGTGDNLCSSGQWSNCFDPEDPLPPTQWTN</sequence>
<dbReference type="InterPro" id="IPR004352">
    <property type="entry name" value="GH114_TIM-barrel"/>
</dbReference>
<proteinExistence type="predicted"/>
<dbReference type="Gene3D" id="3.20.20.70">
    <property type="entry name" value="Aldolase class I"/>
    <property type="match status" value="1"/>
</dbReference>
<name>A0A6B2LDN7_9EUKA</name>
<dbReference type="AlphaFoldDB" id="A0A6B2LDN7"/>
<dbReference type="InterPro" id="IPR013785">
    <property type="entry name" value="Aldolase_TIM"/>
</dbReference>
<accession>A0A6B2LDN7</accession>
<dbReference type="PANTHER" id="PTHR35273">
    <property type="entry name" value="ALPHA-1,4 POLYGALACTOSAMINIDASE, PUTATIVE (AFU_ORTHOLOGUE AFUA_3G07890)-RELATED"/>
    <property type="match status" value="1"/>
</dbReference>
<organism evidence="2">
    <name type="scientific">Arcella intermedia</name>
    <dbReference type="NCBI Taxonomy" id="1963864"/>
    <lineage>
        <taxon>Eukaryota</taxon>
        <taxon>Amoebozoa</taxon>
        <taxon>Tubulinea</taxon>
        <taxon>Elardia</taxon>
        <taxon>Arcellinida</taxon>
        <taxon>Sphaerothecina</taxon>
        <taxon>Arcellidae</taxon>
        <taxon>Arcella</taxon>
    </lineage>
</organism>
<dbReference type="SUPFAM" id="SSF51445">
    <property type="entry name" value="(Trans)glycosidases"/>
    <property type="match status" value="1"/>
</dbReference>
<dbReference type="EMBL" id="GIBP01006031">
    <property type="protein sequence ID" value="NDV35000.1"/>
    <property type="molecule type" value="Transcribed_RNA"/>
</dbReference>
<dbReference type="Pfam" id="PF03537">
    <property type="entry name" value="Glyco_hydro_114"/>
    <property type="match status" value="1"/>
</dbReference>
<feature type="domain" description="Glycoside-hydrolase family GH114 TIM-barrel" evidence="1">
    <location>
        <begin position="2"/>
        <end position="205"/>
    </location>
</feature>
<dbReference type="InterPro" id="IPR017853">
    <property type="entry name" value="GH"/>
</dbReference>
<evidence type="ECO:0000313" key="2">
    <source>
        <dbReference type="EMBL" id="NDV35000.1"/>
    </source>
</evidence>
<evidence type="ECO:0000259" key="1">
    <source>
        <dbReference type="Pfam" id="PF03537"/>
    </source>
</evidence>
<reference evidence="2" key="1">
    <citation type="journal article" date="2020" name="J. Eukaryot. Microbiol.">
        <title>De novo Sequencing, Assembly and Annotation of the Transcriptome for the Free-Living Testate Amoeba Arcella intermedia.</title>
        <authorList>
            <person name="Ribeiro G.M."/>
            <person name="Porfirio-Sousa A.L."/>
            <person name="Maurer-Alcala X.X."/>
            <person name="Katz L.A."/>
            <person name="Lahr D.J.G."/>
        </authorList>
    </citation>
    <scope>NUCLEOTIDE SEQUENCE</scope>
</reference>
<protein>
    <recommendedName>
        <fullName evidence="1">Glycoside-hydrolase family GH114 TIM-barrel domain-containing protein</fullName>
    </recommendedName>
</protein>